<dbReference type="AlphaFoldDB" id="A0A5P2HAK8"/>
<keyword evidence="5 6" id="KW-0472">Membrane</keyword>
<feature type="transmembrane region" description="Helical" evidence="6">
    <location>
        <begin position="104"/>
        <end position="123"/>
    </location>
</feature>
<dbReference type="PANTHER" id="PTHR30482:SF17">
    <property type="entry name" value="ABC TRANSPORTER ATP-BINDING PROTEIN"/>
    <property type="match status" value="1"/>
</dbReference>
<proteinExistence type="predicted"/>
<feature type="transmembrane region" description="Helical" evidence="6">
    <location>
        <begin position="184"/>
        <end position="210"/>
    </location>
</feature>
<feature type="transmembrane region" description="Helical" evidence="6">
    <location>
        <begin position="81"/>
        <end position="98"/>
    </location>
</feature>
<evidence type="ECO:0000256" key="4">
    <source>
        <dbReference type="ARBA" id="ARBA00022989"/>
    </source>
</evidence>
<keyword evidence="3 6" id="KW-0812">Transmembrane</keyword>
<keyword evidence="4 6" id="KW-1133">Transmembrane helix</keyword>
<dbReference type="GO" id="GO:0015658">
    <property type="term" value="F:branched-chain amino acid transmembrane transporter activity"/>
    <property type="evidence" value="ECO:0007669"/>
    <property type="project" value="InterPro"/>
</dbReference>
<protein>
    <submittedName>
        <fullName evidence="7">Branched-chain amino acid ABC transporter permease</fullName>
    </submittedName>
</protein>
<evidence type="ECO:0000313" key="8">
    <source>
        <dbReference type="Proteomes" id="UP000322822"/>
    </source>
</evidence>
<organism evidence="7 8">
    <name type="scientific">Cupriavidus pauculus</name>
    <dbReference type="NCBI Taxonomy" id="82633"/>
    <lineage>
        <taxon>Bacteria</taxon>
        <taxon>Pseudomonadati</taxon>
        <taxon>Pseudomonadota</taxon>
        <taxon>Betaproteobacteria</taxon>
        <taxon>Burkholderiales</taxon>
        <taxon>Burkholderiaceae</taxon>
        <taxon>Cupriavidus</taxon>
    </lineage>
</organism>
<reference evidence="7 8" key="1">
    <citation type="submission" date="2019-09" db="EMBL/GenBank/DDBJ databases">
        <title>FDA dAtabase for Regulatory Grade micrObial Sequences (FDA-ARGOS): Supporting development and validation of Infectious Disease Dx tests.</title>
        <authorList>
            <person name="Sciortino C."/>
            <person name="Tallon L."/>
            <person name="Sadzewicz L."/>
            <person name="Vavikolanu K."/>
            <person name="Mehta A."/>
            <person name="Aluvathingal J."/>
            <person name="Nadendla S."/>
            <person name="Nandy P."/>
            <person name="Geyer C."/>
            <person name="Yan Y."/>
            <person name="Sichtig H."/>
        </authorList>
    </citation>
    <scope>NUCLEOTIDE SEQUENCE [LARGE SCALE GENOMIC DNA]</scope>
    <source>
        <strain evidence="7 8">FDAARGOS_664</strain>
    </source>
</reference>
<feature type="transmembrane region" description="Helical" evidence="6">
    <location>
        <begin position="271"/>
        <end position="293"/>
    </location>
</feature>
<feature type="transmembrane region" description="Helical" evidence="6">
    <location>
        <begin position="230"/>
        <end position="251"/>
    </location>
</feature>
<dbReference type="Proteomes" id="UP000322822">
    <property type="component" value="Chromosome 2"/>
</dbReference>
<evidence type="ECO:0000256" key="6">
    <source>
        <dbReference type="SAM" id="Phobius"/>
    </source>
</evidence>
<keyword evidence="2" id="KW-1003">Cell membrane</keyword>
<feature type="transmembrane region" description="Helical" evidence="6">
    <location>
        <begin position="130"/>
        <end position="150"/>
    </location>
</feature>
<evidence type="ECO:0000256" key="5">
    <source>
        <dbReference type="ARBA" id="ARBA00023136"/>
    </source>
</evidence>
<dbReference type="GO" id="GO:0005886">
    <property type="term" value="C:plasma membrane"/>
    <property type="evidence" value="ECO:0007669"/>
    <property type="project" value="UniProtKB-SubCell"/>
</dbReference>
<dbReference type="OrthoDB" id="3460090at2"/>
<dbReference type="InterPro" id="IPR001851">
    <property type="entry name" value="ABC_transp_permease"/>
</dbReference>
<evidence type="ECO:0000256" key="3">
    <source>
        <dbReference type="ARBA" id="ARBA00022692"/>
    </source>
</evidence>
<feature type="transmembrane region" description="Helical" evidence="6">
    <location>
        <begin position="305"/>
        <end position="325"/>
    </location>
</feature>
<evidence type="ECO:0000313" key="7">
    <source>
        <dbReference type="EMBL" id="QET04788.1"/>
    </source>
</evidence>
<name>A0A5P2HAK8_9BURK</name>
<evidence type="ECO:0000256" key="1">
    <source>
        <dbReference type="ARBA" id="ARBA00004651"/>
    </source>
</evidence>
<dbReference type="InterPro" id="IPR043428">
    <property type="entry name" value="LivM-like"/>
</dbReference>
<accession>A0A5P2HAK8</accession>
<dbReference type="RefSeq" id="WP_150374850.1">
    <property type="nucleotide sequence ID" value="NZ_CP044067.1"/>
</dbReference>
<evidence type="ECO:0000256" key="2">
    <source>
        <dbReference type="ARBA" id="ARBA00022475"/>
    </source>
</evidence>
<dbReference type="PANTHER" id="PTHR30482">
    <property type="entry name" value="HIGH-AFFINITY BRANCHED-CHAIN AMINO ACID TRANSPORT SYSTEM PERMEASE"/>
    <property type="match status" value="1"/>
</dbReference>
<comment type="subcellular location">
    <subcellularLocation>
        <location evidence="1">Cell membrane</location>
        <topology evidence="1">Multi-pass membrane protein</topology>
    </subcellularLocation>
</comment>
<gene>
    <name evidence="7" type="ORF">FOB72_22100</name>
</gene>
<dbReference type="CDD" id="cd06581">
    <property type="entry name" value="TM_PBP1_LivM_like"/>
    <property type="match status" value="1"/>
</dbReference>
<dbReference type="Pfam" id="PF02653">
    <property type="entry name" value="BPD_transp_2"/>
    <property type="match status" value="1"/>
</dbReference>
<dbReference type="EMBL" id="CP044067">
    <property type="protein sequence ID" value="QET04788.1"/>
    <property type="molecule type" value="Genomic_DNA"/>
</dbReference>
<sequence>MEKITSQFPAKAGAPPSGSIGRVLVQRIARAPVVSALIVLAVLPLVFPFYSLATNIIIFGLFAAGYNLTFGYTGKLSFGHAAFFGSGSYGCGILIAQYGVAWPLAIAFGILLAGAFALVIGLLASRTRGIYFAMVTLALAQCVYFLFFHASSLTGGDNGLRGVNVEKLRLGFTELSLLDPLNKYYFTLAFVAVGLALLARLLQSPFGAILEALRENEHRARACGIDVERVRLLSLLISGLICGLAGALNAINLSTVSIDSLSYHTSGQVMMITLLGGMGTFFGPFVGSGVFLGIEHIVTSFTERWQLIVGIVFIVLVLFFPKGIWGTVLGWVKR</sequence>